<evidence type="ECO:0000256" key="1">
    <source>
        <dbReference type="ARBA" id="ARBA00004123"/>
    </source>
</evidence>
<dbReference type="GO" id="GO:0005634">
    <property type="term" value="C:nucleus"/>
    <property type="evidence" value="ECO:0007669"/>
    <property type="project" value="UniProtKB-SubCell"/>
</dbReference>
<name>A0A8T2Z3D5_POPDE</name>
<dbReference type="PANTHER" id="PTHR31744">
    <property type="entry name" value="PROTEIN CUP-SHAPED COTYLEDON 2-RELATED"/>
    <property type="match status" value="1"/>
</dbReference>
<comment type="subcellular location">
    <subcellularLocation>
        <location evidence="1">Nucleus</location>
    </subcellularLocation>
</comment>
<gene>
    <name evidence="8" type="ORF">H0E87_009109</name>
</gene>
<dbReference type="EMBL" id="JACEGQ020000004">
    <property type="protein sequence ID" value="KAH8511809.1"/>
    <property type="molecule type" value="Genomic_DNA"/>
</dbReference>
<evidence type="ECO:0000313" key="9">
    <source>
        <dbReference type="Proteomes" id="UP000807159"/>
    </source>
</evidence>
<evidence type="ECO:0000313" key="8">
    <source>
        <dbReference type="EMBL" id="KAH8511809.1"/>
    </source>
</evidence>
<keyword evidence="3" id="KW-0238">DNA-binding</keyword>
<keyword evidence="4" id="KW-0804">Transcription</keyword>
<keyword evidence="5" id="KW-0539">Nucleus</keyword>
<organism evidence="8 9">
    <name type="scientific">Populus deltoides</name>
    <name type="common">Eastern poplar</name>
    <name type="synonym">Eastern cottonwood</name>
    <dbReference type="NCBI Taxonomy" id="3696"/>
    <lineage>
        <taxon>Eukaryota</taxon>
        <taxon>Viridiplantae</taxon>
        <taxon>Streptophyta</taxon>
        <taxon>Embryophyta</taxon>
        <taxon>Tracheophyta</taxon>
        <taxon>Spermatophyta</taxon>
        <taxon>Magnoliopsida</taxon>
        <taxon>eudicotyledons</taxon>
        <taxon>Gunneridae</taxon>
        <taxon>Pentapetalae</taxon>
        <taxon>rosids</taxon>
        <taxon>fabids</taxon>
        <taxon>Malpighiales</taxon>
        <taxon>Salicaceae</taxon>
        <taxon>Saliceae</taxon>
        <taxon>Populus</taxon>
    </lineage>
</organism>
<protein>
    <recommendedName>
        <fullName evidence="7">NAC domain-containing protein</fullName>
    </recommendedName>
</protein>
<evidence type="ECO:0000256" key="2">
    <source>
        <dbReference type="ARBA" id="ARBA00023015"/>
    </source>
</evidence>
<dbReference type="Gene3D" id="2.170.150.80">
    <property type="entry name" value="NAC domain"/>
    <property type="match status" value="1"/>
</dbReference>
<dbReference type="GO" id="GO:0006355">
    <property type="term" value="P:regulation of DNA-templated transcription"/>
    <property type="evidence" value="ECO:0007669"/>
    <property type="project" value="InterPro"/>
</dbReference>
<evidence type="ECO:0000259" key="7">
    <source>
        <dbReference type="PROSITE" id="PS51005"/>
    </source>
</evidence>
<keyword evidence="9" id="KW-1185">Reference proteome</keyword>
<dbReference type="Pfam" id="PF02365">
    <property type="entry name" value="NAM"/>
    <property type="match status" value="1"/>
</dbReference>
<proteinExistence type="predicted"/>
<dbReference type="SUPFAM" id="SSF101941">
    <property type="entry name" value="NAC domain"/>
    <property type="match status" value="1"/>
</dbReference>
<feature type="domain" description="NAC" evidence="7">
    <location>
        <begin position="11"/>
        <end position="166"/>
    </location>
</feature>
<dbReference type="InterPro" id="IPR003441">
    <property type="entry name" value="NAC-dom"/>
</dbReference>
<feature type="compositionally biased region" description="Low complexity" evidence="6">
    <location>
        <begin position="325"/>
        <end position="341"/>
    </location>
</feature>
<accession>A0A8T2Z3D5</accession>
<evidence type="ECO:0000256" key="5">
    <source>
        <dbReference type="ARBA" id="ARBA00023242"/>
    </source>
</evidence>
<dbReference type="PANTHER" id="PTHR31744:SF233">
    <property type="entry name" value="NAC DOMAIN-CONTAINING PROTEIN 72-LIKE"/>
    <property type="match status" value="1"/>
</dbReference>
<dbReference type="FunFam" id="2.170.150.80:FF:000008">
    <property type="entry name" value="NAC domain-containing protein 72-like"/>
    <property type="match status" value="1"/>
</dbReference>
<keyword evidence="2" id="KW-0805">Transcription regulation</keyword>
<dbReference type="GO" id="GO:0003677">
    <property type="term" value="F:DNA binding"/>
    <property type="evidence" value="ECO:0007669"/>
    <property type="project" value="UniProtKB-KW"/>
</dbReference>
<evidence type="ECO:0000256" key="4">
    <source>
        <dbReference type="ARBA" id="ARBA00023163"/>
    </source>
</evidence>
<dbReference type="Proteomes" id="UP000807159">
    <property type="component" value="Chromosome 4"/>
</dbReference>
<dbReference type="PROSITE" id="PS51005">
    <property type="entry name" value="NAC"/>
    <property type="match status" value="1"/>
</dbReference>
<feature type="region of interest" description="Disordered" evidence="6">
    <location>
        <begin position="292"/>
        <end position="341"/>
    </location>
</feature>
<reference evidence="8" key="1">
    <citation type="journal article" date="2021" name="J. Hered.">
        <title>Genome Assembly of Salicaceae Populus deltoides (Eastern Cottonwood) I-69 Based on Nanopore Sequencing and Hi-C Technologies.</title>
        <authorList>
            <person name="Bai S."/>
            <person name="Wu H."/>
            <person name="Zhang J."/>
            <person name="Pan Z."/>
            <person name="Zhao W."/>
            <person name="Li Z."/>
            <person name="Tong C."/>
        </authorList>
    </citation>
    <scope>NUCLEOTIDE SEQUENCE</scope>
    <source>
        <tissue evidence="8">Leaf</tissue>
    </source>
</reference>
<dbReference type="InterPro" id="IPR036093">
    <property type="entry name" value="NAC_dom_sf"/>
</dbReference>
<comment type="caution">
    <text evidence="8">The sequence shown here is derived from an EMBL/GenBank/DDBJ whole genome shotgun (WGS) entry which is preliminary data.</text>
</comment>
<dbReference type="AlphaFoldDB" id="A0A8T2Z3D5"/>
<sequence length="341" mass="38667">MERMNMSSPELPPGFRFHPTDQELIIHYLKKKVSSSSYPEVSIIADVDIYKFNPWDLPGKALFGENEWFFFSPRDRKYPNGVRPNRAAGSGYWKATGTDKPILTSNGSQCLGVKKALVFYKGRPPKGTKTSWFMLEYRLLDDTHHLHRLRGSMRLDDWVLCRVRQKSNTQQNGESLCSSFGSFSPFISFGCLQGQEMFKKSNTLKDYYYDLQPCLMAPPESKEADEQEIVEFQEVSPGYPISGVDSNSQQTMVSTVKERLEYIKKILSIGAFEELVPATPKKRFHVSSSNKAENECLFEETPSPPKKRLHISSSNNAKSESIFEVSSPTVSASSQQSFESS</sequence>
<evidence type="ECO:0000256" key="3">
    <source>
        <dbReference type="ARBA" id="ARBA00023125"/>
    </source>
</evidence>
<evidence type="ECO:0000256" key="6">
    <source>
        <dbReference type="SAM" id="MobiDB-lite"/>
    </source>
</evidence>